<evidence type="ECO:0000313" key="3">
    <source>
        <dbReference type="Proteomes" id="UP001212152"/>
    </source>
</evidence>
<feature type="region of interest" description="Disordered" evidence="1">
    <location>
        <begin position="350"/>
        <end position="405"/>
    </location>
</feature>
<proteinExistence type="predicted"/>
<dbReference type="InterPro" id="IPR016024">
    <property type="entry name" value="ARM-type_fold"/>
</dbReference>
<feature type="compositionally biased region" description="Basic and acidic residues" evidence="1">
    <location>
        <begin position="31"/>
        <end position="40"/>
    </location>
</feature>
<feature type="region of interest" description="Disordered" evidence="1">
    <location>
        <begin position="31"/>
        <end position="54"/>
    </location>
</feature>
<organism evidence="2 3">
    <name type="scientific">Geranomyces variabilis</name>
    <dbReference type="NCBI Taxonomy" id="109894"/>
    <lineage>
        <taxon>Eukaryota</taxon>
        <taxon>Fungi</taxon>
        <taxon>Fungi incertae sedis</taxon>
        <taxon>Chytridiomycota</taxon>
        <taxon>Chytridiomycota incertae sedis</taxon>
        <taxon>Chytridiomycetes</taxon>
        <taxon>Spizellomycetales</taxon>
        <taxon>Powellomycetaceae</taxon>
        <taxon>Geranomyces</taxon>
    </lineage>
</organism>
<sequence length="405" mass="44948">MQLVISIPRLANDGDDDVLWRGPFRYASRDDHRQNVSKEHSKVRRRGVGDSEPGQLRRLDRLKNRVVLSGSGYPFGNHLVSLQDHLRKLPVKGQRDFLSLVADMYPRRGADGVVEIWLQLNPSPPSGKRSSTSSQIPPFDRVDGLIERKMRGSAGEEEEPDLKRRGPGSYTIRIPAAAAPPDFEKIIAERIEAEVARKMAEYDDDLMQRIAAANALVSICENDSSTDLTLANLQSLHHLDYLDREEEEEEPDTKRRASGSSFTIRIPAAVPQDFENMIANRIEAEVAKRMAEYDNDLMQRIAAANALVSISAHDPSSDLTLANLQSLHQQLQAAGSFVQKAMETVEAREERHRQLAEEEEELDATWSAGTGTTASEGEGDTLDEESASSSEDALSSDADFVMEGQ</sequence>
<feature type="compositionally biased region" description="Acidic residues" evidence="1">
    <location>
        <begin position="377"/>
        <end position="386"/>
    </location>
</feature>
<gene>
    <name evidence="2" type="ORF">HDU87_006292</name>
</gene>
<evidence type="ECO:0000256" key="1">
    <source>
        <dbReference type="SAM" id="MobiDB-lite"/>
    </source>
</evidence>
<feature type="compositionally biased region" description="Low complexity" evidence="1">
    <location>
        <begin position="387"/>
        <end position="399"/>
    </location>
</feature>
<dbReference type="SUPFAM" id="SSF48371">
    <property type="entry name" value="ARM repeat"/>
    <property type="match status" value="1"/>
</dbReference>
<name>A0AAD5TI10_9FUNG</name>
<evidence type="ECO:0000313" key="2">
    <source>
        <dbReference type="EMBL" id="KAJ3175342.1"/>
    </source>
</evidence>
<comment type="caution">
    <text evidence="2">The sequence shown here is derived from an EMBL/GenBank/DDBJ whole genome shotgun (WGS) entry which is preliminary data.</text>
</comment>
<accession>A0AAD5TI10</accession>
<protein>
    <submittedName>
        <fullName evidence="2">Uncharacterized protein</fullName>
    </submittedName>
</protein>
<dbReference type="EMBL" id="JADGJQ010000053">
    <property type="protein sequence ID" value="KAJ3175342.1"/>
    <property type="molecule type" value="Genomic_DNA"/>
</dbReference>
<reference evidence="2" key="1">
    <citation type="submission" date="2020-05" db="EMBL/GenBank/DDBJ databases">
        <title>Phylogenomic resolution of chytrid fungi.</title>
        <authorList>
            <person name="Stajich J.E."/>
            <person name="Amses K."/>
            <person name="Simmons R."/>
            <person name="Seto K."/>
            <person name="Myers J."/>
            <person name="Bonds A."/>
            <person name="Quandt C.A."/>
            <person name="Barry K."/>
            <person name="Liu P."/>
            <person name="Grigoriev I."/>
            <person name="Longcore J.E."/>
            <person name="James T.Y."/>
        </authorList>
    </citation>
    <scope>NUCLEOTIDE SEQUENCE</scope>
    <source>
        <strain evidence="2">JEL0379</strain>
    </source>
</reference>
<dbReference type="Proteomes" id="UP001212152">
    <property type="component" value="Unassembled WGS sequence"/>
</dbReference>
<feature type="compositionally biased region" description="Low complexity" evidence="1">
    <location>
        <begin position="364"/>
        <end position="376"/>
    </location>
</feature>
<keyword evidence="3" id="KW-1185">Reference proteome</keyword>
<dbReference type="AlphaFoldDB" id="A0AAD5TI10"/>